<sequence length="36" mass="4099">MFYDKEINLGGMSRIGFKPNKPEGMTFLFLFLPDGS</sequence>
<feature type="non-terminal residue" evidence="1">
    <location>
        <position position="36"/>
    </location>
</feature>
<reference evidence="1" key="1">
    <citation type="journal article" date="2014" name="Front. Microbiol.">
        <title>High frequency of phylogenetically diverse reductive dehalogenase-homologous genes in deep subseafloor sedimentary metagenomes.</title>
        <authorList>
            <person name="Kawai M."/>
            <person name="Futagami T."/>
            <person name="Toyoda A."/>
            <person name="Takaki Y."/>
            <person name="Nishi S."/>
            <person name="Hori S."/>
            <person name="Arai W."/>
            <person name="Tsubouchi T."/>
            <person name="Morono Y."/>
            <person name="Uchiyama I."/>
            <person name="Ito T."/>
            <person name="Fujiyama A."/>
            <person name="Inagaki F."/>
            <person name="Takami H."/>
        </authorList>
    </citation>
    <scope>NUCLEOTIDE SEQUENCE</scope>
    <source>
        <strain evidence="1">Expedition CK06-06</strain>
    </source>
</reference>
<comment type="caution">
    <text evidence="1">The sequence shown here is derived from an EMBL/GenBank/DDBJ whole genome shotgun (WGS) entry which is preliminary data.</text>
</comment>
<dbReference type="AlphaFoldDB" id="X1KRL8"/>
<name>X1KRL8_9ZZZZ</name>
<protein>
    <submittedName>
        <fullName evidence="1">Uncharacterized protein</fullName>
    </submittedName>
</protein>
<gene>
    <name evidence="1" type="ORF">S03H2_71639</name>
</gene>
<dbReference type="EMBL" id="BARU01048039">
    <property type="protein sequence ID" value="GAH92799.1"/>
    <property type="molecule type" value="Genomic_DNA"/>
</dbReference>
<evidence type="ECO:0000313" key="1">
    <source>
        <dbReference type="EMBL" id="GAH92799.1"/>
    </source>
</evidence>
<accession>X1KRL8</accession>
<proteinExistence type="predicted"/>
<organism evidence="1">
    <name type="scientific">marine sediment metagenome</name>
    <dbReference type="NCBI Taxonomy" id="412755"/>
    <lineage>
        <taxon>unclassified sequences</taxon>
        <taxon>metagenomes</taxon>
        <taxon>ecological metagenomes</taxon>
    </lineage>
</organism>